<keyword evidence="3" id="KW-0808">Transferase</keyword>
<dbReference type="GO" id="GO:0003677">
    <property type="term" value="F:DNA binding"/>
    <property type="evidence" value="ECO:0007669"/>
    <property type="project" value="InterPro"/>
</dbReference>
<organism evidence="6 7">
    <name type="scientific">Candidatus Staskawiczbacteria bacterium RIFOXYD1_FULL_32_13</name>
    <dbReference type="NCBI Taxonomy" id="1802234"/>
    <lineage>
        <taxon>Bacteria</taxon>
        <taxon>Candidatus Staskawicziibacteriota</taxon>
    </lineage>
</organism>
<dbReference type="GO" id="GO:0008170">
    <property type="term" value="F:N-methyltransferase activity"/>
    <property type="evidence" value="ECO:0007669"/>
    <property type="project" value="InterPro"/>
</dbReference>
<comment type="similarity">
    <text evidence="1">Belongs to the N(4)/N(6)-methyltransferase family.</text>
</comment>
<dbReference type="InterPro" id="IPR002295">
    <property type="entry name" value="N4/N6-MTase_EcoPI_Mod-like"/>
</dbReference>
<evidence type="ECO:0000313" key="7">
    <source>
        <dbReference type="Proteomes" id="UP000178935"/>
    </source>
</evidence>
<sequence length="528" mass="60671">MNNKKQKLELTWIGKDEELKLEPRILIEDPKKSYGDPKSENMLIHGDNLLALKALEQDFTGRIKCIYIDPPYNTGSAFEHYDDNLEHSTWLSLMRPRLEILRNLLDKNDGSIWISIDDDESHYLKVLCDEVFGRSNFVANVIWEKKFSPQNDAKWLSDSHDHILVYAYNKTYWHPFLLPRTEEMDSRYLNPDKDQRGVWTSSDLTVKRITEKDIYPIKSPSGKEFMPTSGRSWGVSKEKMKELIKENRIWFGENGTNMPRLKRFLTEVQDGIVPKTLWYRTEVGDNQEAKREINILFSDDPFDTPKPERLIKRILDLGTKPGDWVLDSFLGSGTTSAVAHKMGRKHIGVEFGEHADTHCLPRLKKVVDGKDGLALSETLGWKGGGGFKFYNLAPSLLTKDSFGNFVIDKSYNANMLASAMCKHEGFKYLPDENFYWKQGKSTETDYIFTTTNFITAEQLDAIHSEMKEGESLLVCAKAFAPECENHFSNITVKKIPQMILGRCEFSKDNYDLNIIKATEAEAEEANEE</sequence>
<evidence type="ECO:0000256" key="2">
    <source>
        <dbReference type="ARBA" id="ARBA00022603"/>
    </source>
</evidence>
<feature type="domain" description="DNA methylase N-4/N-6" evidence="5">
    <location>
        <begin position="63"/>
        <end position="354"/>
    </location>
</feature>
<dbReference type="PIRSF" id="PIRSF015855">
    <property type="entry name" value="TypeIII_Mtase_mKpnI"/>
    <property type="match status" value="1"/>
</dbReference>
<dbReference type="PROSITE" id="PS00092">
    <property type="entry name" value="N6_MTASE"/>
    <property type="match status" value="1"/>
</dbReference>
<dbReference type="Gene3D" id="3.40.50.150">
    <property type="entry name" value="Vaccinia Virus protein VP39"/>
    <property type="match status" value="1"/>
</dbReference>
<dbReference type="Pfam" id="PF01555">
    <property type="entry name" value="N6_N4_Mtase"/>
    <property type="match status" value="1"/>
</dbReference>
<evidence type="ECO:0000256" key="1">
    <source>
        <dbReference type="ARBA" id="ARBA00006594"/>
    </source>
</evidence>
<reference evidence="6 7" key="1">
    <citation type="journal article" date="2016" name="Nat. Commun.">
        <title>Thousands of microbial genomes shed light on interconnected biogeochemical processes in an aquifer system.</title>
        <authorList>
            <person name="Anantharaman K."/>
            <person name="Brown C.T."/>
            <person name="Hug L.A."/>
            <person name="Sharon I."/>
            <person name="Castelle C.J."/>
            <person name="Probst A.J."/>
            <person name="Thomas B.C."/>
            <person name="Singh A."/>
            <person name="Wilkins M.J."/>
            <person name="Karaoz U."/>
            <person name="Brodie E.L."/>
            <person name="Williams K.H."/>
            <person name="Hubbard S.S."/>
            <person name="Banfield J.F."/>
        </authorList>
    </citation>
    <scope>NUCLEOTIDE SEQUENCE [LARGE SCALE GENOMIC DNA]</scope>
</reference>
<evidence type="ECO:0000256" key="3">
    <source>
        <dbReference type="ARBA" id="ARBA00022679"/>
    </source>
</evidence>
<keyword evidence="2 6" id="KW-0489">Methyltransferase</keyword>
<accession>A0A1G2JPL6</accession>
<evidence type="ECO:0000256" key="4">
    <source>
        <dbReference type="ARBA" id="ARBA00022691"/>
    </source>
</evidence>
<dbReference type="PRINTS" id="PR00506">
    <property type="entry name" value="D21N6MTFRASE"/>
</dbReference>
<gene>
    <name evidence="6" type="ORF">A2561_05575</name>
</gene>
<dbReference type="EMBL" id="MHPU01000028">
    <property type="protein sequence ID" value="OGZ88230.1"/>
    <property type="molecule type" value="Genomic_DNA"/>
</dbReference>
<proteinExistence type="inferred from homology"/>
<dbReference type="AlphaFoldDB" id="A0A1G2JPL6"/>
<keyword evidence="4" id="KW-0949">S-adenosyl-L-methionine</keyword>
<name>A0A1G2JPL6_9BACT</name>
<dbReference type="Proteomes" id="UP000178935">
    <property type="component" value="Unassembled WGS sequence"/>
</dbReference>
<dbReference type="InterPro" id="IPR002941">
    <property type="entry name" value="DNA_methylase_N4/N6"/>
</dbReference>
<dbReference type="InterPro" id="IPR029063">
    <property type="entry name" value="SAM-dependent_MTases_sf"/>
</dbReference>
<comment type="caution">
    <text evidence="6">The sequence shown here is derived from an EMBL/GenBank/DDBJ whole genome shotgun (WGS) entry which is preliminary data.</text>
</comment>
<evidence type="ECO:0000259" key="5">
    <source>
        <dbReference type="Pfam" id="PF01555"/>
    </source>
</evidence>
<protein>
    <submittedName>
        <fullName evidence="6">DNA methylase N-4</fullName>
    </submittedName>
</protein>
<dbReference type="GO" id="GO:0032259">
    <property type="term" value="P:methylation"/>
    <property type="evidence" value="ECO:0007669"/>
    <property type="project" value="UniProtKB-KW"/>
</dbReference>
<evidence type="ECO:0000313" key="6">
    <source>
        <dbReference type="EMBL" id="OGZ88230.1"/>
    </source>
</evidence>
<dbReference type="InterPro" id="IPR002052">
    <property type="entry name" value="DNA_methylase_N6_adenine_CS"/>
</dbReference>
<dbReference type="SUPFAM" id="SSF53335">
    <property type="entry name" value="S-adenosyl-L-methionine-dependent methyltransferases"/>
    <property type="match status" value="1"/>
</dbReference>